<dbReference type="InterPro" id="IPR001251">
    <property type="entry name" value="CRAL-TRIO_dom"/>
</dbReference>
<evidence type="ECO:0000313" key="2">
    <source>
        <dbReference type="EMBL" id="EEH59910.1"/>
    </source>
</evidence>
<dbReference type="KEGG" id="mpp:MICPUCDRAFT_6742"/>
<organism evidence="3">
    <name type="scientific">Micromonas pusilla (strain CCMP1545)</name>
    <name type="common">Picoplanktonic green alga</name>
    <dbReference type="NCBI Taxonomy" id="564608"/>
    <lineage>
        <taxon>Eukaryota</taxon>
        <taxon>Viridiplantae</taxon>
        <taxon>Chlorophyta</taxon>
        <taxon>Mamiellophyceae</taxon>
        <taxon>Mamiellales</taxon>
        <taxon>Mamiellaceae</taxon>
        <taxon>Micromonas</taxon>
    </lineage>
</organism>
<feature type="non-terminal residue" evidence="2">
    <location>
        <position position="169"/>
    </location>
</feature>
<dbReference type="InterPro" id="IPR036273">
    <property type="entry name" value="CRAL/TRIO_N_dom_sf"/>
</dbReference>
<dbReference type="CDD" id="cd00170">
    <property type="entry name" value="SEC14"/>
    <property type="match status" value="1"/>
</dbReference>
<dbReference type="OrthoDB" id="496433at2759"/>
<gene>
    <name evidence="2" type="ORF">MICPUCDRAFT_6742</name>
</gene>
<dbReference type="InterPro" id="IPR036865">
    <property type="entry name" value="CRAL-TRIO_dom_sf"/>
</dbReference>
<dbReference type="Pfam" id="PF00650">
    <property type="entry name" value="CRAL_TRIO"/>
    <property type="match status" value="1"/>
</dbReference>
<dbReference type="PANTHER" id="PTHR45824:SF29">
    <property type="entry name" value="GH16843P"/>
    <property type="match status" value="1"/>
</dbReference>
<dbReference type="SMART" id="SM00516">
    <property type="entry name" value="SEC14"/>
    <property type="match status" value="1"/>
</dbReference>
<dbReference type="SUPFAM" id="SSF52087">
    <property type="entry name" value="CRAL/TRIO domain"/>
    <property type="match status" value="1"/>
</dbReference>
<evidence type="ECO:0000313" key="3">
    <source>
        <dbReference type="Proteomes" id="UP000001876"/>
    </source>
</evidence>
<dbReference type="EMBL" id="GG663736">
    <property type="protein sequence ID" value="EEH59910.1"/>
    <property type="molecule type" value="Genomic_DNA"/>
</dbReference>
<evidence type="ECO:0000259" key="1">
    <source>
        <dbReference type="PROSITE" id="PS50191"/>
    </source>
</evidence>
<protein>
    <submittedName>
        <fullName evidence="2">Predicted protein</fullName>
    </submittedName>
</protein>
<dbReference type="Gene3D" id="3.40.525.10">
    <property type="entry name" value="CRAL-TRIO lipid binding domain"/>
    <property type="match status" value="1"/>
</dbReference>
<proteinExistence type="predicted"/>
<dbReference type="GeneID" id="9682021"/>
<accession>C1MLB7</accession>
<feature type="non-terminal residue" evidence="2">
    <location>
        <position position="1"/>
    </location>
</feature>
<reference evidence="2 3" key="1">
    <citation type="journal article" date="2009" name="Science">
        <title>Green evolution and dynamic adaptations revealed by genomes of the marine picoeukaryotes Micromonas.</title>
        <authorList>
            <person name="Worden A.Z."/>
            <person name="Lee J.H."/>
            <person name="Mock T."/>
            <person name="Rouze P."/>
            <person name="Simmons M.P."/>
            <person name="Aerts A.L."/>
            <person name="Allen A.E."/>
            <person name="Cuvelier M.L."/>
            <person name="Derelle E."/>
            <person name="Everett M.V."/>
            <person name="Foulon E."/>
            <person name="Grimwood J."/>
            <person name="Gundlach H."/>
            <person name="Henrissat B."/>
            <person name="Napoli C."/>
            <person name="McDonald S.M."/>
            <person name="Parker M.S."/>
            <person name="Rombauts S."/>
            <person name="Salamov A."/>
            <person name="Von Dassow P."/>
            <person name="Badger J.H."/>
            <person name="Coutinho P.M."/>
            <person name="Demir E."/>
            <person name="Dubchak I."/>
            <person name="Gentemann C."/>
            <person name="Eikrem W."/>
            <person name="Gready J.E."/>
            <person name="John U."/>
            <person name="Lanier W."/>
            <person name="Lindquist E.A."/>
            <person name="Lucas S."/>
            <person name="Mayer K.F."/>
            <person name="Moreau H."/>
            <person name="Not F."/>
            <person name="Otillar R."/>
            <person name="Panaud O."/>
            <person name="Pangilinan J."/>
            <person name="Paulsen I."/>
            <person name="Piegu B."/>
            <person name="Poliakov A."/>
            <person name="Robbens S."/>
            <person name="Schmutz J."/>
            <person name="Toulza E."/>
            <person name="Wyss T."/>
            <person name="Zelensky A."/>
            <person name="Zhou K."/>
            <person name="Armbrust E.V."/>
            <person name="Bhattacharya D."/>
            <person name="Goodenough U.W."/>
            <person name="Van de Peer Y."/>
            <person name="Grigoriev I.V."/>
        </authorList>
    </citation>
    <scope>NUCLEOTIDE SEQUENCE [LARGE SCALE GENOMIC DNA]</scope>
    <source>
        <strain evidence="2 3">CCMP1545</strain>
    </source>
</reference>
<sequence length="169" mass="19639">TVRRFLRADRGNISKAKKRLEETLKWRIDVQPQTKMCSTCLNEDLRSHYMQHVGWDKRGRALVYSDIGMARDKGHKSNVEHCIQVLELMEPILPPFPNDQYIWVVDFHKFSISDMNPKMAIACLKLFGRSYPERLGQMILVGAPRVFNGFFRAVSPFADPVTVKKVRFI</sequence>
<dbReference type="PROSITE" id="PS50191">
    <property type="entry name" value="CRAL_TRIO"/>
    <property type="match status" value="1"/>
</dbReference>
<name>C1MLB7_MICPC</name>
<feature type="domain" description="CRAL-TRIO" evidence="1">
    <location>
        <begin position="53"/>
        <end position="169"/>
    </location>
</feature>
<dbReference type="AlphaFoldDB" id="C1MLB7"/>
<dbReference type="GO" id="GO:0008526">
    <property type="term" value="F:phosphatidylinositol transfer activity"/>
    <property type="evidence" value="ECO:0007669"/>
    <property type="project" value="TreeGrafter"/>
</dbReference>
<dbReference type="eggNOG" id="KOG1470">
    <property type="taxonomic scope" value="Eukaryota"/>
</dbReference>
<dbReference type="OMA" id="RIFEVFW"/>
<dbReference type="Proteomes" id="UP000001876">
    <property type="component" value="Unassembled WGS sequence"/>
</dbReference>
<dbReference type="RefSeq" id="XP_003056534.1">
    <property type="nucleotide sequence ID" value="XM_003056488.1"/>
</dbReference>
<dbReference type="PANTHER" id="PTHR45824">
    <property type="entry name" value="GH16843P"/>
    <property type="match status" value="1"/>
</dbReference>
<dbReference type="SUPFAM" id="SSF46938">
    <property type="entry name" value="CRAL/TRIO N-terminal domain"/>
    <property type="match status" value="1"/>
</dbReference>
<dbReference type="InterPro" id="IPR052578">
    <property type="entry name" value="PI_Transfer_CRAL-TRIO"/>
</dbReference>
<keyword evidence="3" id="KW-1185">Reference proteome</keyword>